<proteinExistence type="inferred from homology"/>
<dbReference type="PANTHER" id="PTHR43180:SF11">
    <property type="entry name" value="NAD(P)-BINDING PROTEIN"/>
    <property type="match status" value="1"/>
</dbReference>
<keyword evidence="2" id="KW-0560">Oxidoreductase</keyword>
<evidence type="ECO:0000313" key="3">
    <source>
        <dbReference type="EMBL" id="KAF2792999.1"/>
    </source>
</evidence>
<dbReference type="PRINTS" id="PR00081">
    <property type="entry name" value="GDHRDH"/>
</dbReference>
<dbReference type="AlphaFoldDB" id="A0A6A6X9B2"/>
<dbReference type="InterPro" id="IPR036291">
    <property type="entry name" value="NAD(P)-bd_dom_sf"/>
</dbReference>
<accession>A0A6A6X9B2</accession>
<dbReference type="EMBL" id="MU001946">
    <property type="protein sequence ID" value="KAF2792999.1"/>
    <property type="molecule type" value="Genomic_DNA"/>
</dbReference>
<name>A0A6A6X9B2_9PLEO</name>
<dbReference type="OrthoDB" id="37659at2759"/>
<evidence type="ECO:0000256" key="1">
    <source>
        <dbReference type="ARBA" id="ARBA00006484"/>
    </source>
</evidence>
<reference evidence="3" key="1">
    <citation type="journal article" date="2020" name="Stud. Mycol.">
        <title>101 Dothideomycetes genomes: a test case for predicting lifestyles and emergence of pathogens.</title>
        <authorList>
            <person name="Haridas S."/>
            <person name="Albert R."/>
            <person name="Binder M."/>
            <person name="Bloem J."/>
            <person name="Labutti K."/>
            <person name="Salamov A."/>
            <person name="Andreopoulos B."/>
            <person name="Baker S."/>
            <person name="Barry K."/>
            <person name="Bills G."/>
            <person name="Bluhm B."/>
            <person name="Cannon C."/>
            <person name="Castanera R."/>
            <person name="Culley D."/>
            <person name="Daum C."/>
            <person name="Ezra D."/>
            <person name="Gonzalez J."/>
            <person name="Henrissat B."/>
            <person name="Kuo A."/>
            <person name="Liang C."/>
            <person name="Lipzen A."/>
            <person name="Lutzoni F."/>
            <person name="Magnuson J."/>
            <person name="Mondo S."/>
            <person name="Nolan M."/>
            <person name="Ohm R."/>
            <person name="Pangilinan J."/>
            <person name="Park H.-J."/>
            <person name="Ramirez L."/>
            <person name="Alfaro M."/>
            <person name="Sun H."/>
            <person name="Tritt A."/>
            <person name="Yoshinaga Y."/>
            <person name="Zwiers L.-H."/>
            <person name="Turgeon B."/>
            <person name="Goodwin S."/>
            <person name="Spatafora J."/>
            <person name="Crous P."/>
            <person name="Grigoriev I."/>
        </authorList>
    </citation>
    <scope>NUCLEOTIDE SEQUENCE</scope>
    <source>
        <strain evidence="3">CBS 109.77</strain>
    </source>
</reference>
<gene>
    <name evidence="3" type="ORF">K505DRAFT_245411</name>
</gene>
<organism evidence="3 4">
    <name type="scientific">Melanomma pulvis-pyrius CBS 109.77</name>
    <dbReference type="NCBI Taxonomy" id="1314802"/>
    <lineage>
        <taxon>Eukaryota</taxon>
        <taxon>Fungi</taxon>
        <taxon>Dikarya</taxon>
        <taxon>Ascomycota</taxon>
        <taxon>Pezizomycotina</taxon>
        <taxon>Dothideomycetes</taxon>
        <taxon>Pleosporomycetidae</taxon>
        <taxon>Pleosporales</taxon>
        <taxon>Melanommataceae</taxon>
        <taxon>Melanomma</taxon>
    </lineage>
</organism>
<sequence>MTSFTITDSDLAGIKDEVVIVTGASSGIGLATVKRLLSHGAKVYASDVNDLPEPEKSTVPFMKVDVVSWKQQLEMFKAAKEKYGKIDHVFANAGIKPTATLLEEEVDENGDLLPPRLDTININLLGCMYTVKLGIYYLKQNPNGGSIHAVLGLLRSLYTTLHPHLPIRINAIAPGWTATGIVPPALMAALGAEAVQSPDVVAQSVLYLFAAQKNGEKCHGECVYSNKGKFWDIENGERGLNEYVRKMLGEQYREEEEGLNKLRALAKKKGEGEGEA</sequence>
<dbReference type="InterPro" id="IPR002347">
    <property type="entry name" value="SDR_fam"/>
</dbReference>
<dbReference type="Proteomes" id="UP000799757">
    <property type="component" value="Unassembled WGS sequence"/>
</dbReference>
<keyword evidence="4" id="KW-1185">Reference proteome</keyword>
<dbReference type="Gene3D" id="3.40.50.720">
    <property type="entry name" value="NAD(P)-binding Rossmann-like Domain"/>
    <property type="match status" value="1"/>
</dbReference>
<dbReference type="Pfam" id="PF00106">
    <property type="entry name" value="adh_short"/>
    <property type="match status" value="1"/>
</dbReference>
<evidence type="ECO:0000256" key="2">
    <source>
        <dbReference type="ARBA" id="ARBA00023002"/>
    </source>
</evidence>
<evidence type="ECO:0000313" key="4">
    <source>
        <dbReference type="Proteomes" id="UP000799757"/>
    </source>
</evidence>
<dbReference type="PANTHER" id="PTHR43180">
    <property type="entry name" value="3-OXOACYL-(ACYL-CARRIER-PROTEIN) REDUCTASE (AFU_ORTHOLOGUE AFUA_6G11210)"/>
    <property type="match status" value="1"/>
</dbReference>
<dbReference type="SUPFAM" id="SSF51735">
    <property type="entry name" value="NAD(P)-binding Rossmann-fold domains"/>
    <property type="match status" value="1"/>
</dbReference>
<protein>
    <submittedName>
        <fullName evidence="3">NAD(P)-binding protein</fullName>
    </submittedName>
</protein>
<dbReference type="GO" id="GO:0016491">
    <property type="term" value="F:oxidoreductase activity"/>
    <property type="evidence" value="ECO:0007669"/>
    <property type="project" value="UniProtKB-KW"/>
</dbReference>
<comment type="similarity">
    <text evidence="1">Belongs to the short-chain dehydrogenases/reductases (SDR) family.</text>
</comment>